<keyword evidence="3" id="KW-0031">Aminopeptidase</keyword>
<dbReference type="PANTHER" id="PTHR22946:SF9">
    <property type="entry name" value="POLYKETIDE TRANSFERASE AF380"/>
    <property type="match status" value="1"/>
</dbReference>
<dbReference type="Gene3D" id="3.40.50.1820">
    <property type="entry name" value="alpha/beta hydrolase"/>
    <property type="match status" value="1"/>
</dbReference>
<protein>
    <submittedName>
        <fullName evidence="3">Serine aminopeptidase, S33</fullName>
    </submittedName>
</protein>
<dbReference type="SUPFAM" id="SSF53474">
    <property type="entry name" value="alpha/beta-Hydrolases"/>
    <property type="match status" value="1"/>
</dbReference>
<keyword evidence="3" id="KW-0645">Protease</keyword>
<name>A0A1H2FQM4_9PSED</name>
<dbReference type="EMBL" id="LT629785">
    <property type="protein sequence ID" value="SDU09629.1"/>
    <property type="molecule type" value="Genomic_DNA"/>
</dbReference>
<dbReference type="AlphaFoldDB" id="A0A1H2FQM4"/>
<evidence type="ECO:0000256" key="1">
    <source>
        <dbReference type="ARBA" id="ARBA00022801"/>
    </source>
</evidence>
<gene>
    <name evidence="3" type="ORF">SAMN05216296_1744</name>
</gene>
<keyword evidence="1" id="KW-0378">Hydrolase</keyword>
<evidence type="ECO:0000313" key="3">
    <source>
        <dbReference type="EMBL" id="SDU09629.1"/>
    </source>
</evidence>
<dbReference type="STRING" id="364197.SAMN05216296_1744"/>
<dbReference type="OrthoDB" id="9805123at2"/>
<keyword evidence="4" id="KW-1185">Reference proteome</keyword>
<dbReference type="PANTHER" id="PTHR22946">
    <property type="entry name" value="DIENELACTONE HYDROLASE DOMAIN-CONTAINING PROTEIN-RELATED"/>
    <property type="match status" value="1"/>
</dbReference>
<dbReference type="InterPro" id="IPR050261">
    <property type="entry name" value="FrsA_esterase"/>
</dbReference>
<evidence type="ECO:0000313" key="4">
    <source>
        <dbReference type="Proteomes" id="UP000243232"/>
    </source>
</evidence>
<feature type="domain" description="Serine aminopeptidase S33" evidence="2">
    <location>
        <begin position="33"/>
        <end position="145"/>
    </location>
</feature>
<accession>A0A1H2FQM4</accession>
<proteinExistence type="predicted"/>
<evidence type="ECO:0000259" key="2">
    <source>
        <dbReference type="Pfam" id="PF12146"/>
    </source>
</evidence>
<reference evidence="4" key="1">
    <citation type="submission" date="2016-10" db="EMBL/GenBank/DDBJ databases">
        <authorList>
            <person name="Varghese N."/>
            <person name="Submissions S."/>
        </authorList>
    </citation>
    <scope>NUCLEOTIDE SEQUENCE [LARGE SCALE GENOMIC DNA]</scope>
    <source>
        <strain evidence="4">DSM 17875</strain>
    </source>
</reference>
<dbReference type="GO" id="GO:0004177">
    <property type="term" value="F:aminopeptidase activity"/>
    <property type="evidence" value="ECO:0007669"/>
    <property type="project" value="UniProtKB-KW"/>
</dbReference>
<dbReference type="RefSeq" id="WP_090194223.1">
    <property type="nucleotide sequence ID" value="NZ_LT629785.1"/>
</dbReference>
<organism evidence="3 4">
    <name type="scientific">Pseudomonas pohangensis</name>
    <dbReference type="NCBI Taxonomy" id="364197"/>
    <lineage>
        <taxon>Bacteria</taxon>
        <taxon>Pseudomonadati</taxon>
        <taxon>Pseudomonadota</taxon>
        <taxon>Gammaproteobacteria</taxon>
        <taxon>Pseudomonadales</taxon>
        <taxon>Pseudomonadaceae</taxon>
        <taxon>Pseudomonas</taxon>
    </lineage>
</organism>
<dbReference type="InterPro" id="IPR022742">
    <property type="entry name" value="Hydrolase_4"/>
</dbReference>
<sequence>MLKRQDIAFESSGQTCRGWLFLPAASGTGKPPVIVMAHGLGAIKEMGLEAYAQRFVAAGYACLVFDYRHFGASDGEPRQLLDIGKQLADWQAAIDHARNLPAVDGSRMALWGSSFGGGHVLVAGTRNPQVKAVIAQCPFTDGVASALAIDIKTSLQLSALAMADALGALCGRQPIYVPLAAAPGELAMMNTPDAKSGYLGLVPKGLAFRNEVAARVVLGIFLHAPGRIARASSVPSLLCICATDSVAPAGASLKHAAKIAKGEVKLYQLGHFDIYAGQGFAAVITDQLEFLQRFVSP</sequence>
<dbReference type="Proteomes" id="UP000243232">
    <property type="component" value="Chromosome I"/>
</dbReference>
<dbReference type="Pfam" id="PF12146">
    <property type="entry name" value="Hydrolase_4"/>
    <property type="match status" value="1"/>
</dbReference>
<dbReference type="InterPro" id="IPR029058">
    <property type="entry name" value="AB_hydrolase_fold"/>
</dbReference>
<dbReference type="GO" id="GO:0052689">
    <property type="term" value="F:carboxylic ester hydrolase activity"/>
    <property type="evidence" value="ECO:0007669"/>
    <property type="project" value="UniProtKB-ARBA"/>
</dbReference>